<dbReference type="Proteomes" id="UP000548867">
    <property type="component" value="Unassembled WGS sequence"/>
</dbReference>
<name>A0A7W6G6G3_9SPHN</name>
<keyword evidence="16" id="KW-1185">Reference proteome</keyword>
<evidence type="ECO:0000256" key="7">
    <source>
        <dbReference type="ARBA" id="ARBA00022723"/>
    </source>
</evidence>
<dbReference type="InterPro" id="IPR011577">
    <property type="entry name" value="Cyt_b561_bac/Ni-Hgenase"/>
</dbReference>
<evidence type="ECO:0000256" key="6">
    <source>
        <dbReference type="ARBA" id="ARBA00022692"/>
    </source>
</evidence>
<feature type="transmembrane region" description="Helical" evidence="13">
    <location>
        <begin position="171"/>
        <end position="192"/>
    </location>
</feature>
<keyword evidence="10" id="KW-0408">Iron</keyword>
<organism evidence="15 16">
    <name type="scientific">Novosphingobium sediminicola</name>
    <dbReference type="NCBI Taxonomy" id="563162"/>
    <lineage>
        <taxon>Bacteria</taxon>
        <taxon>Pseudomonadati</taxon>
        <taxon>Pseudomonadota</taxon>
        <taxon>Alphaproteobacteria</taxon>
        <taxon>Sphingomonadales</taxon>
        <taxon>Sphingomonadaceae</taxon>
        <taxon>Novosphingobium</taxon>
    </lineage>
</organism>
<dbReference type="RefSeq" id="WP_183625415.1">
    <property type="nucleotide sequence ID" value="NZ_JACIDX010000007.1"/>
</dbReference>
<keyword evidence="9 13" id="KW-1133">Transmembrane helix</keyword>
<accession>A0A7W6G6G3</accession>
<evidence type="ECO:0000259" key="14">
    <source>
        <dbReference type="Pfam" id="PF01292"/>
    </source>
</evidence>
<keyword evidence="6 13" id="KW-0812">Transmembrane</keyword>
<reference evidence="15 16" key="1">
    <citation type="submission" date="2020-08" db="EMBL/GenBank/DDBJ databases">
        <title>Genomic Encyclopedia of Type Strains, Phase IV (KMG-IV): sequencing the most valuable type-strain genomes for metagenomic binning, comparative biology and taxonomic classification.</title>
        <authorList>
            <person name="Goeker M."/>
        </authorList>
    </citation>
    <scope>NUCLEOTIDE SEQUENCE [LARGE SCALE GENOMIC DNA]</scope>
    <source>
        <strain evidence="15 16">DSM 27057</strain>
    </source>
</reference>
<dbReference type="Pfam" id="PF01292">
    <property type="entry name" value="Ni_hydr_CYTB"/>
    <property type="match status" value="1"/>
</dbReference>
<dbReference type="InterPro" id="IPR052168">
    <property type="entry name" value="Cytochrome_b561_oxidase"/>
</dbReference>
<evidence type="ECO:0000256" key="9">
    <source>
        <dbReference type="ARBA" id="ARBA00022989"/>
    </source>
</evidence>
<evidence type="ECO:0000256" key="10">
    <source>
        <dbReference type="ARBA" id="ARBA00023004"/>
    </source>
</evidence>
<evidence type="ECO:0000256" key="8">
    <source>
        <dbReference type="ARBA" id="ARBA00022982"/>
    </source>
</evidence>
<keyword evidence="8" id="KW-0249">Electron transport</keyword>
<comment type="cofactor">
    <cofactor evidence="1">
        <name>heme b</name>
        <dbReference type="ChEBI" id="CHEBI:60344"/>
    </cofactor>
</comment>
<evidence type="ECO:0000256" key="2">
    <source>
        <dbReference type="ARBA" id="ARBA00004651"/>
    </source>
</evidence>
<protein>
    <submittedName>
        <fullName evidence="15">Cytochrome b561</fullName>
    </submittedName>
</protein>
<comment type="subcellular location">
    <subcellularLocation>
        <location evidence="2">Cell membrane</location>
        <topology evidence="2">Multi-pass membrane protein</topology>
    </subcellularLocation>
</comment>
<feature type="transmembrane region" description="Helical" evidence="13">
    <location>
        <begin position="137"/>
        <end position="159"/>
    </location>
</feature>
<dbReference type="GO" id="GO:0009055">
    <property type="term" value="F:electron transfer activity"/>
    <property type="evidence" value="ECO:0007669"/>
    <property type="project" value="InterPro"/>
</dbReference>
<evidence type="ECO:0000256" key="1">
    <source>
        <dbReference type="ARBA" id="ARBA00001970"/>
    </source>
</evidence>
<feature type="transmembrane region" description="Helical" evidence="13">
    <location>
        <begin position="28"/>
        <end position="48"/>
    </location>
</feature>
<evidence type="ECO:0000256" key="4">
    <source>
        <dbReference type="ARBA" id="ARBA00022475"/>
    </source>
</evidence>
<keyword evidence="3" id="KW-0813">Transport</keyword>
<keyword evidence="5" id="KW-0349">Heme</keyword>
<evidence type="ECO:0000256" key="11">
    <source>
        <dbReference type="ARBA" id="ARBA00023136"/>
    </source>
</evidence>
<gene>
    <name evidence="15" type="ORF">GGR38_002225</name>
</gene>
<dbReference type="SUPFAM" id="SSF81342">
    <property type="entry name" value="Transmembrane di-heme cytochromes"/>
    <property type="match status" value="1"/>
</dbReference>
<sequence length="208" mass="23176">MRTKMAAPFNTASDHGAYSRRYSRIAMGLHWLMAAILLANIITGWTFPEAMPGQKYSPKPLLPLHISLGLSALILIVPRIVWRITHRPPPHNPAMPTWEHIAASLGHVGLYALMVAVPFSGWLVLSAHKIQKGKLMFFGLFAFPHFPVFPSLPAADVLWWHDTLVAVHGALASWILPALIALHVGAVVKHHLVDRDPVLRRMWPGRDT</sequence>
<feature type="domain" description="Cytochrome b561 bacterial/Ni-hydrogenase" evidence="14">
    <location>
        <begin position="21"/>
        <end position="205"/>
    </location>
</feature>
<evidence type="ECO:0000256" key="13">
    <source>
        <dbReference type="SAM" id="Phobius"/>
    </source>
</evidence>
<dbReference type="GO" id="GO:0022904">
    <property type="term" value="P:respiratory electron transport chain"/>
    <property type="evidence" value="ECO:0007669"/>
    <property type="project" value="InterPro"/>
</dbReference>
<keyword evidence="7" id="KW-0479">Metal-binding</keyword>
<proteinExistence type="inferred from homology"/>
<feature type="transmembrane region" description="Helical" evidence="13">
    <location>
        <begin position="101"/>
        <end position="125"/>
    </location>
</feature>
<evidence type="ECO:0000313" key="15">
    <source>
        <dbReference type="EMBL" id="MBB3955273.1"/>
    </source>
</evidence>
<comment type="similarity">
    <text evidence="12">Belongs to the cytochrome b561 family.</text>
</comment>
<dbReference type="InterPro" id="IPR016174">
    <property type="entry name" value="Di-haem_cyt_TM"/>
</dbReference>
<dbReference type="GO" id="GO:0020037">
    <property type="term" value="F:heme binding"/>
    <property type="evidence" value="ECO:0007669"/>
    <property type="project" value="TreeGrafter"/>
</dbReference>
<dbReference type="AlphaFoldDB" id="A0A7W6G6G3"/>
<keyword evidence="4" id="KW-1003">Cell membrane</keyword>
<dbReference type="EMBL" id="JACIDX010000007">
    <property type="protein sequence ID" value="MBB3955273.1"/>
    <property type="molecule type" value="Genomic_DNA"/>
</dbReference>
<dbReference type="PANTHER" id="PTHR30529">
    <property type="entry name" value="CYTOCHROME B561"/>
    <property type="match status" value="1"/>
</dbReference>
<dbReference type="GO" id="GO:0046872">
    <property type="term" value="F:metal ion binding"/>
    <property type="evidence" value="ECO:0007669"/>
    <property type="project" value="UniProtKB-KW"/>
</dbReference>
<evidence type="ECO:0000313" key="16">
    <source>
        <dbReference type="Proteomes" id="UP000548867"/>
    </source>
</evidence>
<dbReference type="PANTHER" id="PTHR30529:SF1">
    <property type="entry name" value="CYTOCHROME B561 HOMOLOG 2"/>
    <property type="match status" value="1"/>
</dbReference>
<evidence type="ECO:0000256" key="5">
    <source>
        <dbReference type="ARBA" id="ARBA00022617"/>
    </source>
</evidence>
<dbReference type="GO" id="GO:0005886">
    <property type="term" value="C:plasma membrane"/>
    <property type="evidence" value="ECO:0007669"/>
    <property type="project" value="UniProtKB-SubCell"/>
</dbReference>
<evidence type="ECO:0000256" key="3">
    <source>
        <dbReference type="ARBA" id="ARBA00022448"/>
    </source>
</evidence>
<keyword evidence="11 13" id="KW-0472">Membrane</keyword>
<comment type="caution">
    <text evidence="15">The sequence shown here is derived from an EMBL/GenBank/DDBJ whole genome shotgun (WGS) entry which is preliminary data.</text>
</comment>
<evidence type="ECO:0000256" key="12">
    <source>
        <dbReference type="ARBA" id="ARBA00037975"/>
    </source>
</evidence>
<feature type="transmembrane region" description="Helical" evidence="13">
    <location>
        <begin position="60"/>
        <end position="81"/>
    </location>
</feature>